<dbReference type="SUPFAM" id="SSF141868">
    <property type="entry name" value="EAL domain-like"/>
    <property type="match status" value="1"/>
</dbReference>
<dbReference type="Gene3D" id="3.20.20.450">
    <property type="entry name" value="EAL domain"/>
    <property type="match status" value="1"/>
</dbReference>
<keyword evidence="1" id="KW-0472">Membrane</keyword>
<dbReference type="SMART" id="SM00052">
    <property type="entry name" value="EAL"/>
    <property type="match status" value="1"/>
</dbReference>
<dbReference type="CDD" id="cd01948">
    <property type="entry name" value="EAL"/>
    <property type="match status" value="1"/>
</dbReference>
<dbReference type="InterPro" id="IPR001633">
    <property type="entry name" value="EAL_dom"/>
</dbReference>
<reference evidence="3 4" key="1">
    <citation type="submission" date="2019-07" db="EMBL/GenBank/DDBJ databases">
        <title>Whole genome shotgun sequence of Halomonas cupida NBRC 102219.</title>
        <authorList>
            <person name="Hosoyama A."/>
            <person name="Uohara A."/>
            <person name="Ohji S."/>
            <person name="Ichikawa N."/>
        </authorList>
    </citation>
    <scope>NUCLEOTIDE SEQUENCE [LARGE SCALE GENOMIC DNA]</scope>
    <source>
        <strain evidence="3 4">NBRC 102219</strain>
    </source>
</reference>
<dbReference type="InterPro" id="IPR050706">
    <property type="entry name" value="Cyclic-di-GMP_PDE-like"/>
</dbReference>
<name>A0ABQ0WIZ0_9GAMM</name>
<sequence>MLTSYHRGYRWNDDVVEQVTERFGRLVDDPARLQVLWLDALRLSTEEAEARLVEHLTAIDMDSGGGLIISDDPAMAFYLDNRHQFDWPRRVVALGLNSDELRAEAEQVGVRILRSYPVMAQSLNMLIDTFGSPLNLILLGDDTEHGANVLDDLTEVIDALPDVTLIDSITGWDPEQVARRMEQAPPNTRLYMQGGQDSGWVEGEATTESRLKRLAELGHPVFCHFDFQVAIGCAGGAILDVALLAHAAVDVALSPAFELVPSSSSMMAQRRQVDIRWYPLFDGDSILPFEWIGVRGRLEQISSEYRVLLVVVSGIALLSLGAALWLLWSREVNRRRRQRLMVDRRYDIPTLLALETRYQGRRCAELSWVFSLASPALKQYQRRFGSTRLEWLLGINLELLRYHLPAGWKLYLGDDHQLMGVVPSSEGNSDVEALVDSYLSLVSQAQQQRTLHALHWHACVVRIPVQAEDLGTCIKALEEGMERLEREGWVRPTLTVLAVEPYQETWFRWLSRQVGALMDDPGTQWRLVVQPKVSPLDRRLLGVEVLTRWRHPEVGNIEPREFMPVIIMLGLAQRFDRWVVHTALEWVASRPDMQNWLGCVSINVHLSTLMDEAFPDYVARHIRRLELRASVVELELVEHEHFDDIEKVQAQMTRLRELGIGVTLDDFGSGYTAFQLVQRLPLTAIKLDYSLLHAARRFDQARQAYAALAAFCDRLGLKVVAEGVETHEDARWLVTLGIQAGQGYFFARPMELNEMVARYAPGSTGSAAPNHPVVRGWRQADIE</sequence>
<keyword evidence="1" id="KW-0812">Transmembrane</keyword>
<dbReference type="PANTHER" id="PTHR33121:SF78">
    <property type="entry name" value="CYCLIC DI-GMP PHOSPHODIESTERASE PDEH"/>
    <property type="match status" value="1"/>
</dbReference>
<evidence type="ECO:0000313" key="3">
    <source>
        <dbReference type="EMBL" id="GEN24593.1"/>
    </source>
</evidence>
<proteinExistence type="predicted"/>
<evidence type="ECO:0000259" key="2">
    <source>
        <dbReference type="PROSITE" id="PS50883"/>
    </source>
</evidence>
<dbReference type="Pfam" id="PF00563">
    <property type="entry name" value="EAL"/>
    <property type="match status" value="1"/>
</dbReference>
<dbReference type="PANTHER" id="PTHR33121">
    <property type="entry name" value="CYCLIC DI-GMP PHOSPHODIESTERASE PDEF"/>
    <property type="match status" value="1"/>
</dbReference>
<feature type="transmembrane region" description="Helical" evidence="1">
    <location>
        <begin position="307"/>
        <end position="328"/>
    </location>
</feature>
<protein>
    <recommendedName>
        <fullName evidence="2">EAL domain-containing protein</fullName>
    </recommendedName>
</protein>
<dbReference type="InterPro" id="IPR035919">
    <property type="entry name" value="EAL_sf"/>
</dbReference>
<comment type="caution">
    <text evidence="3">The sequence shown here is derived from an EMBL/GenBank/DDBJ whole genome shotgun (WGS) entry which is preliminary data.</text>
</comment>
<dbReference type="PROSITE" id="PS50883">
    <property type="entry name" value="EAL"/>
    <property type="match status" value="1"/>
</dbReference>
<organism evidence="3 4">
    <name type="scientific">Halomonas cupida</name>
    <dbReference type="NCBI Taxonomy" id="44933"/>
    <lineage>
        <taxon>Bacteria</taxon>
        <taxon>Pseudomonadati</taxon>
        <taxon>Pseudomonadota</taxon>
        <taxon>Gammaproteobacteria</taxon>
        <taxon>Oceanospirillales</taxon>
        <taxon>Halomonadaceae</taxon>
        <taxon>Halomonas</taxon>
    </lineage>
</organism>
<keyword evidence="1" id="KW-1133">Transmembrane helix</keyword>
<dbReference type="Proteomes" id="UP000321726">
    <property type="component" value="Unassembled WGS sequence"/>
</dbReference>
<gene>
    <name evidence="3" type="ORF">HCU01_25420</name>
</gene>
<keyword evidence="4" id="KW-1185">Reference proteome</keyword>
<evidence type="ECO:0000256" key="1">
    <source>
        <dbReference type="SAM" id="Phobius"/>
    </source>
</evidence>
<feature type="domain" description="EAL" evidence="2">
    <location>
        <begin position="507"/>
        <end position="763"/>
    </location>
</feature>
<evidence type="ECO:0000313" key="4">
    <source>
        <dbReference type="Proteomes" id="UP000321726"/>
    </source>
</evidence>
<dbReference type="RefSeq" id="WP_170234291.1">
    <property type="nucleotide sequence ID" value="NZ_BJXU01000097.1"/>
</dbReference>
<dbReference type="EMBL" id="BJXU01000097">
    <property type="protein sequence ID" value="GEN24593.1"/>
    <property type="molecule type" value="Genomic_DNA"/>
</dbReference>
<accession>A0ABQ0WIZ0</accession>